<gene>
    <name evidence="1" type="ORF">OJ996_15365</name>
</gene>
<dbReference type="EMBL" id="JAPDDR010000007">
    <property type="protein sequence ID" value="MCW1914967.1"/>
    <property type="molecule type" value="Genomic_DNA"/>
</dbReference>
<accession>A0ABT3G536</accession>
<name>A0ABT3G536_9BACT</name>
<keyword evidence="2" id="KW-1185">Reference proteome</keyword>
<protein>
    <submittedName>
        <fullName evidence="1">Uncharacterized protein</fullName>
    </submittedName>
</protein>
<evidence type="ECO:0000313" key="1">
    <source>
        <dbReference type="EMBL" id="MCW1914967.1"/>
    </source>
</evidence>
<comment type="caution">
    <text evidence="1">The sequence shown here is derived from an EMBL/GenBank/DDBJ whole genome shotgun (WGS) entry which is preliminary data.</text>
</comment>
<evidence type="ECO:0000313" key="2">
    <source>
        <dbReference type="Proteomes" id="UP001165653"/>
    </source>
</evidence>
<dbReference type="Proteomes" id="UP001165653">
    <property type="component" value="Unassembled WGS sequence"/>
</dbReference>
<dbReference type="InterPro" id="IPR056955">
    <property type="entry name" value="ORC-CDC6-like"/>
</dbReference>
<proteinExistence type="predicted"/>
<organism evidence="1 2">
    <name type="scientific">Luteolibacter rhizosphaerae</name>
    <dbReference type="NCBI Taxonomy" id="2989719"/>
    <lineage>
        <taxon>Bacteria</taxon>
        <taxon>Pseudomonadati</taxon>
        <taxon>Verrucomicrobiota</taxon>
        <taxon>Verrucomicrobiia</taxon>
        <taxon>Verrucomicrobiales</taxon>
        <taxon>Verrucomicrobiaceae</taxon>
        <taxon>Luteolibacter</taxon>
    </lineage>
</organism>
<sequence>MYDRVLAQEGENIFSIPPSVQDEVVREEADELRFRFFGREMDDEDGHSLPEVDAQKVCNLIDALGGLFRLILLSDRSERRVYSIAFSDEPSANLRTALKRAVSLGFLHESSIGKKGSRTGGRTKLYVLTRRLAPHWTLDPTGFAGYLFLSARKLEPALTDPDGFLRKFDLDKLGGDGSVEQLELF</sequence>
<reference evidence="1" key="1">
    <citation type="submission" date="2022-10" db="EMBL/GenBank/DDBJ databases">
        <title>Luteolibacter sp. GHJ8, whole genome shotgun sequencing project.</title>
        <authorList>
            <person name="Zhao G."/>
            <person name="Shen L."/>
        </authorList>
    </citation>
    <scope>NUCLEOTIDE SEQUENCE</scope>
    <source>
        <strain evidence="1">GHJ8</strain>
    </source>
</reference>
<dbReference type="Pfam" id="PF24389">
    <property type="entry name" value="ORC-CDC6-like"/>
    <property type="match status" value="1"/>
</dbReference>